<dbReference type="EMBL" id="VDEP01000338">
    <property type="protein sequence ID" value="KAA1102252.1"/>
    <property type="molecule type" value="Genomic_DNA"/>
</dbReference>
<evidence type="ECO:0000313" key="1">
    <source>
        <dbReference type="EMBL" id="KAA1102252.1"/>
    </source>
</evidence>
<accession>A0A5B0PNG5</accession>
<reference evidence="1 2" key="1">
    <citation type="submission" date="2019-05" db="EMBL/GenBank/DDBJ databases">
        <title>Emergence of the Ug99 lineage of the wheat stem rust pathogen through somatic hybridization.</title>
        <authorList>
            <person name="Li F."/>
            <person name="Upadhyaya N.M."/>
            <person name="Sperschneider J."/>
            <person name="Matny O."/>
            <person name="Nguyen-Phuc H."/>
            <person name="Mago R."/>
            <person name="Raley C."/>
            <person name="Miller M.E."/>
            <person name="Silverstein K.A.T."/>
            <person name="Henningsen E."/>
            <person name="Hirsch C.D."/>
            <person name="Visser B."/>
            <person name="Pretorius Z.A."/>
            <person name="Steffenson B.J."/>
            <person name="Schwessinger B."/>
            <person name="Dodds P.N."/>
            <person name="Figueroa M."/>
        </authorList>
    </citation>
    <scope>NUCLEOTIDE SEQUENCE [LARGE SCALE GENOMIC DNA]</scope>
    <source>
        <strain evidence="1 2">Ug99</strain>
    </source>
</reference>
<proteinExistence type="predicted"/>
<evidence type="ECO:0000313" key="2">
    <source>
        <dbReference type="Proteomes" id="UP000325313"/>
    </source>
</evidence>
<comment type="caution">
    <text evidence="1">The sequence shown here is derived from an EMBL/GenBank/DDBJ whole genome shotgun (WGS) entry which is preliminary data.</text>
</comment>
<dbReference type="Proteomes" id="UP000325313">
    <property type="component" value="Unassembled WGS sequence"/>
</dbReference>
<sequence length="54" mass="6198">MPQILPVDSSLSLKFLDELCELPINLRGVRDTAALRIHPQDLFERVKRHSDQVS</sequence>
<dbReference type="AlphaFoldDB" id="A0A5B0PNG5"/>
<name>A0A5B0PNG5_PUCGR</name>
<protein>
    <submittedName>
        <fullName evidence="1">Uncharacterized protein</fullName>
    </submittedName>
</protein>
<gene>
    <name evidence="1" type="ORF">PGTUg99_011439</name>
</gene>
<organism evidence="1 2">
    <name type="scientific">Puccinia graminis f. sp. tritici</name>
    <dbReference type="NCBI Taxonomy" id="56615"/>
    <lineage>
        <taxon>Eukaryota</taxon>
        <taxon>Fungi</taxon>
        <taxon>Dikarya</taxon>
        <taxon>Basidiomycota</taxon>
        <taxon>Pucciniomycotina</taxon>
        <taxon>Pucciniomycetes</taxon>
        <taxon>Pucciniales</taxon>
        <taxon>Pucciniaceae</taxon>
        <taxon>Puccinia</taxon>
    </lineage>
</organism>